<dbReference type="Proteomes" id="UP000290327">
    <property type="component" value="Segment"/>
</dbReference>
<proteinExistence type="predicted"/>
<organism evidence="1 2">
    <name type="scientific">Vibrio phage VspSw_1</name>
    <dbReference type="NCBI Taxonomy" id="2484249"/>
    <lineage>
        <taxon>Viruses</taxon>
        <taxon>Duplodnaviria</taxon>
        <taxon>Heunggongvirae</taxon>
        <taxon>Uroviricota</taxon>
        <taxon>Caudoviricetes</taxon>
        <taxon>Demerecviridae</taxon>
        <taxon>Pogseptimavirus</taxon>
        <taxon>Pogseptimavirus VspSw1</taxon>
    </lineage>
</organism>
<dbReference type="EMBL" id="MH925094">
    <property type="protein sequence ID" value="QAY02202.1"/>
    <property type="molecule type" value="Genomic_DNA"/>
</dbReference>
<name>A0A411BKX8_9CAUD</name>
<evidence type="ECO:0000313" key="2">
    <source>
        <dbReference type="Proteomes" id="UP000290327"/>
    </source>
</evidence>
<evidence type="ECO:0000313" key="1">
    <source>
        <dbReference type="EMBL" id="QAY02202.1"/>
    </source>
</evidence>
<sequence>MPKFTIEAEVTVFLTIEVDAVDGEQASELAESVCYLESYCGNGATSGKLIGTDEPNVTISPSCAYEITDVTEQ</sequence>
<gene>
    <name evidence="1" type="ORF">VspSw1_134</name>
</gene>
<keyword evidence="2" id="KW-1185">Reference proteome</keyword>
<protein>
    <submittedName>
        <fullName evidence="1">Uncharacterized protein</fullName>
    </submittedName>
</protein>
<accession>A0A411BKX8</accession>
<reference evidence="1 2" key="1">
    <citation type="submission" date="2018-09" db="EMBL/GenBank/DDBJ databases">
        <title>Characterization and complete genomic analysis of VspSw_1.</title>
        <authorList>
            <person name="Chen L."/>
        </authorList>
    </citation>
    <scope>NUCLEOTIDE SEQUENCE [LARGE SCALE GENOMIC DNA]</scope>
</reference>